<dbReference type="PANTHER" id="PTHR43591:SF10">
    <property type="entry name" value="ABC TRANSMEMBRANE TYPE-1 DOMAIN-CONTAINING PROTEIN-RELATED"/>
    <property type="match status" value="1"/>
</dbReference>
<proteinExistence type="inferred from homology"/>
<gene>
    <name evidence="2" type="ORF">Daesc_006640</name>
</gene>
<keyword evidence="3" id="KW-1185">Reference proteome</keyword>
<sequence length="499" mass="56327">MADIGRGSTVFVPPQLQYQAYTHLNPSISHYTSKDFSPAPIQEDARSTTPIIQPRPQIINIGGGTPLGNANAIFSQDRSTEYPRPPPTYHTRFNGFPLKLNYNLQLVAPRPHDAEKSSVFRAANESSNTDVYPVRTPQTSPMASQGGNNAYVDTQGLFNDTQQLEGNTETGDQVEARATVPVDEPATDAGYESDSATTVSTSVSSSIWDFSFENGRRYHKFREGRYNFPNDDIEQEREDMKHAMVKLLCQELHFAPIGNNPHEILDVGTGTGIWAIEMGDAYPSANVLGVDLSPIQPQWVPPNVRFMVDDVESEWLHPPNHFDYIHSRHTIMAIKDWEQLLRTSYEHLKPGGWLELQEIYHFPMSSNNTLEEDHPVAQYWKYVDEGLESLGVNFRFSDEGRIAALMRQCGYINVTERVFHVPIGTWPKNKILKSVGLYWKTILLDGIQAIALGPMTRGLQWRREQVETFLVSVRKGYHDNSLLLYMPLVCVYGQKPGGQ</sequence>
<reference evidence="2 3" key="1">
    <citation type="journal article" date="2024" name="Front Chem Biol">
        <title>Unveiling the potential of Daldinia eschscholtzii MFLUCC 19-0629 through bioactivity and bioinformatics studies for enhanced sustainable agriculture production.</title>
        <authorList>
            <person name="Brooks S."/>
            <person name="Weaver J.A."/>
            <person name="Klomchit A."/>
            <person name="Alharthi S.A."/>
            <person name="Onlamun T."/>
            <person name="Nurani R."/>
            <person name="Vong T.K."/>
            <person name="Alberti F."/>
            <person name="Greco C."/>
        </authorList>
    </citation>
    <scope>NUCLEOTIDE SEQUENCE [LARGE SCALE GENOMIC DNA]</scope>
    <source>
        <strain evidence="2">MFLUCC 19-0629</strain>
    </source>
</reference>
<evidence type="ECO:0000313" key="2">
    <source>
        <dbReference type="EMBL" id="KAK6952109.1"/>
    </source>
</evidence>
<organism evidence="2 3">
    <name type="scientific">Daldinia eschscholtzii</name>
    <dbReference type="NCBI Taxonomy" id="292717"/>
    <lineage>
        <taxon>Eukaryota</taxon>
        <taxon>Fungi</taxon>
        <taxon>Dikarya</taxon>
        <taxon>Ascomycota</taxon>
        <taxon>Pezizomycotina</taxon>
        <taxon>Sordariomycetes</taxon>
        <taxon>Xylariomycetidae</taxon>
        <taxon>Xylariales</taxon>
        <taxon>Hypoxylaceae</taxon>
        <taxon>Daldinia</taxon>
    </lineage>
</organism>
<dbReference type="CDD" id="cd02440">
    <property type="entry name" value="AdoMet_MTases"/>
    <property type="match status" value="1"/>
</dbReference>
<evidence type="ECO:0000256" key="1">
    <source>
        <dbReference type="ARBA" id="ARBA00038158"/>
    </source>
</evidence>
<dbReference type="SUPFAM" id="SSF53335">
    <property type="entry name" value="S-adenosyl-L-methionine-dependent methyltransferases"/>
    <property type="match status" value="1"/>
</dbReference>
<dbReference type="Gene3D" id="3.40.50.150">
    <property type="entry name" value="Vaccinia Virus protein VP39"/>
    <property type="match status" value="1"/>
</dbReference>
<dbReference type="AlphaFoldDB" id="A0AAX6MHK4"/>
<dbReference type="PANTHER" id="PTHR43591">
    <property type="entry name" value="METHYLTRANSFERASE"/>
    <property type="match status" value="1"/>
</dbReference>
<evidence type="ECO:0008006" key="4">
    <source>
        <dbReference type="Google" id="ProtNLM"/>
    </source>
</evidence>
<comment type="caution">
    <text evidence="2">The sequence shown here is derived from an EMBL/GenBank/DDBJ whole genome shotgun (WGS) entry which is preliminary data.</text>
</comment>
<protein>
    <recommendedName>
        <fullName evidence="4">Methyltransferase</fullName>
    </recommendedName>
</protein>
<dbReference type="EMBL" id="JBANMG010000006">
    <property type="protein sequence ID" value="KAK6952109.1"/>
    <property type="molecule type" value="Genomic_DNA"/>
</dbReference>
<comment type="similarity">
    <text evidence="1">Belongs to the methyltransferase superfamily. LaeA methyltransferase family.</text>
</comment>
<dbReference type="InterPro" id="IPR029063">
    <property type="entry name" value="SAM-dependent_MTases_sf"/>
</dbReference>
<evidence type="ECO:0000313" key="3">
    <source>
        <dbReference type="Proteomes" id="UP001369815"/>
    </source>
</evidence>
<dbReference type="GO" id="GO:0008168">
    <property type="term" value="F:methyltransferase activity"/>
    <property type="evidence" value="ECO:0007669"/>
    <property type="project" value="TreeGrafter"/>
</dbReference>
<dbReference type="Pfam" id="PF13489">
    <property type="entry name" value="Methyltransf_23"/>
    <property type="match status" value="1"/>
</dbReference>
<name>A0AAX6MHK4_9PEZI</name>
<dbReference type="Proteomes" id="UP001369815">
    <property type="component" value="Unassembled WGS sequence"/>
</dbReference>
<accession>A0AAX6MHK4</accession>